<gene>
    <name evidence="1" type="ORF">OKA104_LOCUS37897</name>
</gene>
<dbReference type="EMBL" id="CAJOAY010006551">
    <property type="protein sequence ID" value="CAF4143825.1"/>
    <property type="molecule type" value="Genomic_DNA"/>
</dbReference>
<organism evidence="1 2">
    <name type="scientific">Adineta steineri</name>
    <dbReference type="NCBI Taxonomy" id="433720"/>
    <lineage>
        <taxon>Eukaryota</taxon>
        <taxon>Metazoa</taxon>
        <taxon>Spiralia</taxon>
        <taxon>Gnathifera</taxon>
        <taxon>Rotifera</taxon>
        <taxon>Eurotatoria</taxon>
        <taxon>Bdelloidea</taxon>
        <taxon>Adinetida</taxon>
        <taxon>Adinetidae</taxon>
        <taxon>Adineta</taxon>
    </lineage>
</organism>
<dbReference type="Proteomes" id="UP000663881">
    <property type="component" value="Unassembled WGS sequence"/>
</dbReference>
<dbReference type="AlphaFoldDB" id="A0A819Y267"/>
<reference evidence="1" key="1">
    <citation type="submission" date="2021-02" db="EMBL/GenBank/DDBJ databases">
        <authorList>
            <person name="Nowell W R."/>
        </authorList>
    </citation>
    <scope>NUCLEOTIDE SEQUENCE</scope>
</reference>
<evidence type="ECO:0000313" key="2">
    <source>
        <dbReference type="Proteomes" id="UP000663881"/>
    </source>
</evidence>
<evidence type="ECO:0000313" key="1">
    <source>
        <dbReference type="EMBL" id="CAF4143825.1"/>
    </source>
</evidence>
<feature type="non-terminal residue" evidence="1">
    <location>
        <position position="1"/>
    </location>
</feature>
<protein>
    <submittedName>
        <fullName evidence="1">Uncharacterized protein</fullName>
    </submittedName>
</protein>
<accession>A0A819Y267</accession>
<name>A0A819Y267_9BILA</name>
<sequence>KVLTEQLNGTSPSKEREGTVKHVFSPVPQISYALQHFPYASPNSPQSKYYIQLLLGYSLLASCVYATFWKYDENLDLGLTYYPEFAIIKLHQSTQFYISLCTPSHRINGNGTVRVQWNTTECMDCFTLSSKEFHFNTNNFQEKQILTITRIKNVPKTFLIPVIYGEGYELIPPQRFPIYIG</sequence>
<comment type="caution">
    <text evidence="1">The sequence shown here is derived from an EMBL/GenBank/DDBJ whole genome shotgun (WGS) entry which is preliminary data.</text>
</comment>
<proteinExistence type="predicted"/>